<dbReference type="EnsemblMetazoa" id="PPA25653.1">
    <property type="protein sequence ID" value="PPA25653.1"/>
    <property type="gene ID" value="WBGene00115207"/>
</dbReference>
<keyword evidence="3" id="KW-1185">Reference proteome</keyword>
<dbReference type="AlphaFoldDB" id="A0A2A6C023"/>
<dbReference type="Proteomes" id="UP000005239">
    <property type="component" value="Unassembled WGS sequence"/>
</dbReference>
<gene>
    <name evidence="2" type="primary">WBGene00115207</name>
</gene>
<reference evidence="3" key="1">
    <citation type="journal article" date="2008" name="Nat. Genet.">
        <title>The Pristionchus pacificus genome provides a unique perspective on nematode lifestyle and parasitism.</title>
        <authorList>
            <person name="Dieterich C."/>
            <person name="Clifton S.W."/>
            <person name="Schuster L.N."/>
            <person name="Chinwalla A."/>
            <person name="Delehaunty K."/>
            <person name="Dinkelacker I."/>
            <person name="Fulton L."/>
            <person name="Fulton R."/>
            <person name="Godfrey J."/>
            <person name="Minx P."/>
            <person name="Mitreva M."/>
            <person name="Roeseler W."/>
            <person name="Tian H."/>
            <person name="Witte H."/>
            <person name="Yang S.P."/>
            <person name="Wilson R.K."/>
            <person name="Sommer R.J."/>
        </authorList>
    </citation>
    <scope>NUCLEOTIDE SEQUENCE [LARGE SCALE GENOMIC DNA]</scope>
    <source>
        <strain evidence="3">PS312</strain>
    </source>
</reference>
<reference evidence="2" key="2">
    <citation type="submission" date="2022-06" db="UniProtKB">
        <authorList>
            <consortium name="EnsemblMetazoa"/>
        </authorList>
    </citation>
    <scope>IDENTIFICATION</scope>
    <source>
        <strain evidence="2">PS312</strain>
    </source>
</reference>
<evidence type="ECO:0000256" key="1">
    <source>
        <dbReference type="SAM" id="MobiDB-lite"/>
    </source>
</evidence>
<feature type="region of interest" description="Disordered" evidence="1">
    <location>
        <begin position="183"/>
        <end position="244"/>
    </location>
</feature>
<organism evidence="2 3">
    <name type="scientific">Pristionchus pacificus</name>
    <name type="common">Parasitic nematode worm</name>
    <dbReference type="NCBI Taxonomy" id="54126"/>
    <lineage>
        <taxon>Eukaryota</taxon>
        <taxon>Metazoa</taxon>
        <taxon>Ecdysozoa</taxon>
        <taxon>Nematoda</taxon>
        <taxon>Chromadorea</taxon>
        <taxon>Rhabditida</taxon>
        <taxon>Rhabditina</taxon>
        <taxon>Diplogasteromorpha</taxon>
        <taxon>Diplogasteroidea</taxon>
        <taxon>Neodiplogasteridae</taxon>
        <taxon>Pristionchus</taxon>
    </lineage>
</organism>
<evidence type="ECO:0000313" key="2">
    <source>
        <dbReference type="EnsemblMetazoa" id="PPA25653.1"/>
    </source>
</evidence>
<feature type="compositionally biased region" description="Pro residues" evidence="1">
    <location>
        <begin position="183"/>
        <end position="192"/>
    </location>
</feature>
<accession>A0A2A6C023</accession>
<protein>
    <submittedName>
        <fullName evidence="2">Uncharacterized protein</fullName>
    </submittedName>
</protein>
<sequence length="244" mass="27575">RGGRRRPATRSGELGANELRVKGVAKAQTPTRHKVFDLLKKSLLSGEDFADLLYGLSKFYAAGGLLTTENLCEYEIEIFRQHGSHDFDIDQTLCRLEHSAYCPINKEIVDGLTVHRVEIIPLIANSARPNFVQNIIRRNIRLESNIERNRLDMQIDPHNYVPRNRRENSDVMLAVLPGENPYPLPYGGPPPTNYEGWTPQKDEWTPGGNVTVQQSDRSDWTAQPSQLENESADPASPYDNTHEA</sequence>
<evidence type="ECO:0000313" key="3">
    <source>
        <dbReference type="Proteomes" id="UP000005239"/>
    </source>
</evidence>
<feature type="compositionally biased region" description="Polar residues" evidence="1">
    <location>
        <begin position="208"/>
        <end position="229"/>
    </location>
</feature>
<accession>A0A8R1UHX4</accession>
<proteinExistence type="predicted"/>
<name>A0A2A6C023_PRIPA</name>